<evidence type="ECO:0000313" key="3">
    <source>
        <dbReference type="Proteomes" id="UP000029861"/>
    </source>
</evidence>
<feature type="chain" id="PRO_5020894422" evidence="1">
    <location>
        <begin position="19"/>
        <end position="167"/>
    </location>
</feature>
<sequence length="167" mass="20111">MRKIFMLLLLVVLDSSNASEQQSFYNKNNPIPMELLDSWDSIEENIIYFKRYGLFYCINTFDKTYNVDIITRGMRYYKLKLLHQDGDEIKQKSLEKYIDDMLDSKAISPLVYDDGTKLYTLACLNLYESKAYMQEIDKILRPYYLDSVFPKEYQERYKKTMQRFLKN</sequence>
<dbReference type="InterPro" id="IPR038314">
    <property type="entry name" value="T6SS_sf"/>
</dbReference>
<dbReference type="AlphaFoldDB" id="A0A4U8T501"/>
<evidence type="ECO:0000256" key="1">
    <source>
        <dbReference type="SAM" id="SignalP"/>
    </source>
</evidence>
<reference evidence="2 3" key="1">
    <citation type="journal article" date="2014" name="Genome Announc.">
        <title>Draft genome sequences of eight enterohepatic helicobacter species isolated from both laboratory and wild rodents.</title>
        <authorList>
            <person name="Sheh A."/>
            <person name="Shen Z."/>
            <person name="Fox J.G."/>
        </authorList>
    </citation>
    <scope>NUCLEOTIDE SEQUENCE [LARGE SCALE GENOMIC DNA]</scope>
    <source>
        <strain evidence="2 3">ATCC 49310</strain>
    </source>
</reference>
<organism evidence="2 3">
    <name type="scientific">Helicobacter trogontum</name>
    <dbReference type="NCBI Taxonomy" id="50960"/>
    <lineage>
        <taxon>Bacteria</taxon>
        <taxon>Pseudomonadati</taxon>
        <taxon>Campylobacterota</taxon>
        <taxon>Epsilonproteobacteria</taxon>
        <taxon>Campylobacterales</taxon>
        <taxon>Helicobacteraceae</taxon>
        <taxon>Helicobacter</taxon>
    </lineage>
</organism>
<gene>
    <name evidence="2" type="ORF">LS80_010045</name>
</gene>
<proteinExistence type="predicted"/>
<protein>
    <submittedName>
        <fullName evidence="2">Uncharacterized protein</fullName>
    </submittedName>
</protein>
<evidence type="ECO:0000313" key="2">
    <source>
        <dbReference type="EMBL" id="TLD94629.1"/>
    </source>
</evidence>
<keyword evidence="1" id="KW-0732">Signal</keyword>
<dbReference type="RefSeq" id="WP_034317488.1">
    <property type="nucleotide sequence ID" value="NZ_FZNF01000062.1"/>
</dbReference>
<accession>A0A4U8T501</accession>
<dbReference type="Gene3D" id="1.20.120.1620">
    <property type="match status" value="1"/>
</dbReference>
<dbReference type="EMBL" id="JRPK02000060">
    <property type="protein sequence ID" value="TLD94629.1"/>
    <property type="molecule type" value="Genomic_DNA"/>
</dbReference>
<comment type="caution">
    <text evidence="2">The sequence shown here is derived from an EMBL/GenBank/DDBJ whole genome shotgun (WGS) entry which is preliminary data.</text>
</comment>
<feature type="signal peptide" evidence="1">
    <location>
        <begin position="1"/>
        <end position="18"/>
    </location>
</feature>
<dbReference type="Proteomes" id="UP000029861">
    <property type="component" value="Unassembled WGS sequence"/>
</dbReference>
<name>A0A4U8T501_9HELI</name>